<protein>
    <submittedName>
        <fullName evidence="2">MBL fold metallo-hydrolase</fullName>
    </submittedName>
</protein>
<gene>
    <name evidence="2" type="ORF">GJU40_06965</name>
</gene>
<evidence type="ECO:0000259" key="1">
    <source>
        <dbReference type="SMART" id="SM00849"/>
    </source>
</evidence>
<dbReference type="Gene3D" id="3.60.15.10">
    <property type="entry name" value="Ribonuclease Z/Hydroxyacylglutathione hydrolase-like"/>
    <property type="match status" value="1"/>
</dbReference>
<dbReference type="GO" id="GO:0016787">
    <property type="term" value="F:hydrolase activity"/>
    <property type="evidence" value="ECO:0007669"/>
    <property type="project" value="UniProtKB-KW"/>
</dbReference>
<organism evidence="2 3">
    <name type="scientific">Metabacillus lacus</name>
    <dbReference type="NCBI Taxonomy" id="1983721"/>
    <lineage>
        <taxon>Bacteria</taxon>
        <taxon>Bacillati</taxon>
        <taxon>Bacillota</taxon>
        <taxon>Bacilli</taxon>
        <taxon>Bacillales</taxon>
        <taxon>Bacillaceae</taxon>
        <taxon>Metabacillus</taxon>
    </lineage>
</organism>
<dbReference type="CDD" id="cd07743">
    <property type="entry name" value="metallo-hydrolase-like_MBL-fold"/>
    <property type="match status" value="1"/>
</dbReference>
<dbReference type="InterPro" id="IPR050855">
    <property type="entry name" value="NDM-1-like"/>
</dbReference>
<evidence type="ECO:0000313" key="2">
    <source>
        <dbReference type="EMBL" id="MRX71913.1"/>
    </source>
</evidence>
<dbReference type="SUPFAM" id="SSF56281">
    <property type="entry name" value="Metallo-hydrolase/oxidoreductase"/>
    <property type="match status" value="1"/>
</dbReference>
<dbReference type="Proteomes" id="UP000448867">
    <property type="component" value="Unassembled WGS sequence"/>
</dbReference>
<proteinExistence type="predicted"/>
<dbReference type="InterPro" id="IPR036866">
    <property type="entry name" value="RibonucZ/Hydroxyglut_hydro"/>
</dbReference>
<sequence>MELLHIKGDCFYFKGAVNIGYVRDEENGLLIDAGLDQQSMKKVLKLLKEKQLPVTHLFITHAHTDHFGGAGYLQSQKHVHTIAPPIEEAILRNPILEPLYLFQGNKPISELRNKFLEGETMRVDEEAGALIQFGSHSCKTFTFPGHSINQMGVLVSDILYCGDAYFGREQLAKHRIPFIISAEDTLASLTYLKQIECYGAVPGHGNFQCSFIETVEENERCHQEILSWVEQLFAKRGTLSFEDYLVQLLEEWQVDCKHLSSWLLYRTAAMAYITLLVHTGSLVIVIEANRLLIKAVSEQ</sequence>
<comment type="caution">
    <text evidence="2">The sequence shown here is derived from an EMBL/GenBank/DDBJ whole genome shotgun (WGS) entry which is preliminary data.</text>
</comment>
<dbReference type="PANTHER" id="PTHR42951:SF14">
    <property type="entry name" value="METALLO-BETA-LACTAMASE SUPERFAMILY PROTEIN"/>
    <property type="match status" value="1"/>
</dbReference>
<dbReference type="RefSeq" id="WP_154307038.1">
    <property type="nucleotide sequence ID" value="NZ_WKKI01000008.1"/>
</dbReference>
<dbReference type="PANTHER" id="PTHR42951">
    <property type="entry name" value="METALLO-BETA-LACTAMASE DOMAIN-CONTAINING"/>
    <property type="match status" value="1"/>
</dbReference>
<keyword evidence="2" id="KW-0378">Hydrolase</keyword>
<dbReference type="AlphaFoldDB" id="A0A7X2IY21"/>
<dbReference type="OrthoDB" id="11380at2"/>
<keyword evidence="3" id="KW-1185">Reference proteome</keyword>
<feature type="domain" description="Metallo-beta-lactamase" evidence="1">
    <location>
        <begin position="16"/>
        <end position="204"/>
    </location>
</feature>
<reference evidence="2 3" key="1">
    <citation type="submission" date="2019-11" db="EMBL/GenBank/DDBJ databases">
        <title>Bacillus lacus genome.</title>
        <authorList>
            <person name="Allen C.J."/>
            <person name="Newman J.D."/>
        </authorList>
    </citation>
    <scope>NUCLEOTIDE SEQUENCE [LARGE SCALE GENOMIC DNA]</scope>
    <source>
        <strain evidence="2 3">KCTC 33946</strain>
    </source>
</reference>
<dbReference type="EMBL" id="WKKI01000008">
    <property type="protein sequence ID" value="MRX71913.1"/>
    <property type="molecule type" value="Genomic_DNA"/>
</dbReference>
<evidence type="ECO:0000313" key="3">
    <source>
        <dbReference type="Proteomes" id="UP000448867"/>
    </source>
</evidence>
<dbReference type="InterPro" id="IPR001279">
    <property type="entry name" value="Metallo-B-lactamas"/>
</dbReference>
<accession>A0A7X2IY21</accession>
<dbReference type="SMART" id="SM00849">
    <property type="entry name" value="Lactamase_B"/>
    <property type="match status" value="1"/>
</dbReference>
<name>A0A7X2IY21_9BACI</name>
<dbReference type="Pfam" id="PF00753">
    <property type="entry name" value="Lactamase_B"/>
    <property type="match status" value="1"/>
</dbReference>